<dbReference type="AlphaFoldDB" id="A0A502EHG0"/>
<organism evidence="2 3">
    <name type="scientific">Mycolicibacterium hodleri</name>
    <dbReference type="NCBI Taxonomy" id="49897"/>
    <lineage>
        <taxon>Bacteria</taxon>
        <taxon>Bacillati</taxon>
        <taxon>Actinomycetota</taxon>
        <taxon>Actinomycetes</taxon>
        <taxon>Mycobacteriales</taxon>
        <taxon>Mycobacteriaceae</taxon>
        <taxon>Mycolicibacterium</taxon>
    </lineage>
</organism>
<name>A0A502EHG0_9MYCO</name>
<dbReference type="InterPro" id="IPR007969">
    <property type="entry name" value="DUF732"/>
</dbReference>
<dbReference type="Pfam" id="PF05305">
    <property type="entry name" value="DUF732"/>
    <property type="match status" value="1"/>
</dbReference>
<accession>A0A502EHG0</accession>
<keyword evidence="3" id="KW-1185">Reference proteome</keyword>
<evidence type="ECO:0000259" key="1">
    <source>
        <dbReference type="Pfam" id="PF05305"/>
    </source>
</evidence>
<dbReference type="OrthoDB" id="4640123at2"/>
<reference evidence="2 3" key="1">
    <citation type="journal article" date="2019" name="Environ. Microbiol.">
        <title>Species interactions and distinct microbial communities in high Arctic permafrost affected cryosols are associated with the CH4 and CO2 gas fluxes.</title>
        <authorList>
            <person name="Altshuler I."/>
            <person name="Hamel J."/>
            <person name="Turney S."/>
            <person name="Magnuson E."/>
            <person name="Levesque R."/>
            <person name="Greer C."/>
            <person name="Whyte L.G."/>
        </authorList>
    </citation>
    <scope>NUCLEOTIDE SEQUENCE [LARGE SCALE GENOMIC DNA]</scope>
    <source>
        <strain evidence="2 3">S5.20</strain>
    </source>
</reference>
<evidence type="ECO:0000313" key="3">
    <source>
        <dbReference type="Proteomes" id="UP000320095"/>
    </source>
</evidence>
<evidence type="ECO:0000313" key="2">
    <source>
        <dbReference type="EMBL" id="TPG37125.1"/>
    </source>
</evidence>
<proteinExistence type="predicted"/>
<sequence>MCANAGPTDTCSRSSGSLDFDLWAAERHDRPRCRSSGLPNSLQAVRRVTIALRPAGHPGVRPDPATPEIEDRIAGVKALVRTGLATAIAAFSLAASAAGLAHADPDTDFANELHVYGIYGPKDFNAWIGKIQCKRLRTGLDADAAEAAVFLKTNLKRGTSEQQIYQFLSAGINYYCPDQRFVVDSLAGQPQAGSALAGAPLPAEQG</sequence>
<dbReference type="EMBL" id="RCZG01000001">
    <property type="protein sequence ID" value="TPG37125.1"/>
    <property type="molecule type" value="Genomic_DNA"/>
</dbReference>
<comment type="caution">
    <text evidence="2">The sequence shown here is derived from an EMBL/GenBank/DDBJ whole genome shotgun (WGS) entry which is preliminary data.</text>
</comment>
<gene>
    <name evidence="2" type="ORF">EAH80_04555</name>
</gene>
<dbReference type="Proteomes" id="UP000320095">
    <property type="component" value="Unassembled WGS sequence"/>
</dbReference>
<feature type="domain" description="DUF732" evidence="1">
    <location>
        <begin position="106"/>
        <end position="178"/>
    </location>
</feature>
<protein>
    <submittedName>
        <fullName evidence="2">DUF732 domain-containing protein</fullName>
    </submittedName>
</protein>